<comment type="similarity">
    <text evidence="17">Belongs to the NnrD/CARKD family.</text>
</comment>
<reference evidence="22" key="1">
    <citation type="submission" date="2022-06" db="EMBL/GenBank/DDBJ databases">
        <title>Isolation and Genomics of Futiania mangrovii gen. nov., sp. nov., a Rare and Metabolically-versatile member in the Class Alphaproteobacteria.</title>
        <authorList>
            <person name="Liu L."/>
            <person name="Huang W.-C."/>
            <person name="Pan J."/>
            <person name="Li J."/>
            <person name="Huang Y."/>
            <person name="Du H."/>
            <person name="Liu Y."/>
            <person name="Li M."/>
        </authorList>
    </citation>
    <scope>NUCLEOTIDE SEQUENCE</scope>
    <source>
        <strain evidence="22">FT118</strain>
    </source>
</reference>
<dbReference type="HAMAP" id="MF_01966">
    <property type="entry name" value="NADHX_epimerase"/>
    <property type="match status" value="1"/>
</dbReference>
<dbReference type="PROSITE" id="PS51385">
    <property type="entry name" value="YJEF_N"/>
    <property type="match status" value="1"/>
</dbReference>
<comment type="cofactor">
    <cofactor evidence="18 19">
        <name>K(+)</name>
        <dbReference type="ChEBI" id="CHEBI:29103"/>
    </cofactor>
    <text evidence="18 19">Binds 1 potassium ion per subunit.</text>
</comment>
<keyword evidence="12 17" id="KW-0456">Lyase</keyword>
<dbReference type="PROSITE" id="PS01050">
    <property type="entry name" value="YJEF_C_2"/>
    <property type="match status" value="1"/>
</dbReference>
<feature type="binding site" evidence="17">
    <location>
        <position position="337"/>
    </location>
    <ligand>
        <name>(6S)-NADPHX</name>
        <dbReference type="ChEBI" id="CHEBI:64076"/>
    </ligand>
</feature>
<dbReference type="RefSeq" id="WP_269331524.1">
    <property type="nucleotide sequence ID" value="NZ_JAMZFT010000001.1"/>
</dbReference>
<comment type="catalytic activity">
    <reaction evidence="15 17 19">
        <text>(6S)-NADHX + ADP = AMP + phosphate + NADH + H(+)</text>
        <dbReference type="Rhea" id="RHEA:32223"/>
        <dbReference type="ChEBI" id="CHEBI:15378"/>
        <dbReference type="ChEBI" id="CHEBI:43474"/>
        <dbReference type="ChEBI" id="CHEBI:57945"/>
        <dbReference type="ChEBI" id="CHEBI:64074"/>
        <dbReference type="ChEBI" id="CHEBI:456215"/>
        <dbReference type="ChEBI" id="CHEBI:456216"/>
        <dbReference type="EC" id="4.2.1.136"/>
    </reaction>
</comment>
<dbReference type="InterPro" id="IPR036652">
    <property type="entry name" value="YjeF_N_dom_sf"/>
</dbReference>
<comment type="caution">
    <text evidence="18">Lacks conserved residue(s) required for the propagation of feature annotation.</text>
</comment>
<feature type="domain" description="YjeF C-terminal" evidence="20">
    <location>
        <begin position="239"/>
        <end position="518"/>
    </location>
</feature>
<dbReference type="PANTHER" id="PTHR12592">
    <property type="entry name" value="ATP-DEPENDENT (S)-NAD(P)H-HYDRATE DEHYDRATASE FAMILY MEMBER"/>
    <property type="match status" value="1"/>
</dbReference>
<evidence type="ECO:0000256" key="9">
    <source>
        <dbReference type="ARBA" id="ARBA00022958"/>
    </source>
</evidence>
<keyword evidence="6 17" id="KW-0547">Nucleotide-binding</keyword>
<dbReference type="InterPro" id="IPR000631">
    <property type="entry name" value="CARKD"/>
</dbReference>
<dbReference type="EC" id="5.1.99.6" evidence="19"/>
<dbReference type="Gene3D" id="3.40.1190.20">
    <property type="match status" value="1"/>
</dbReference>
<evidence type="ECO:0000256" key="6">
    <source>
        <dbReference type="ARBA" id="ARBA00022741"/>
    </source>
</evidence>
<feature type="binding site" evidence="18">
    <location>
        <position position="175"/>
    </location>
    <ligand>
        <name>K(+)</name>
        <dbReference type="ChEBI" id="CHEBI:29103"/>
    </ligand>
</feature>
<dbReference type="AlphaFoldDB" id="A0A9J6PCQ7"/>
<dbReference type="SUPFAM" id="SSF64153">
    <property type="entry name" value="YjeF N-terminal domain-like"/>
    <property type="match status" value="1"/>
</dbReference>
<comment type="catalytic activity">
    <reaction evidence="1 18 19">
        <text>(6R)-NADHX = (6S)-NADHX</text>
        <dbReference type="Rhea" id="RHEA:32215"/>
        <dbReference type="ChEBI" id="CHEBI:64074"/>
        <dbReference type="ChEBI" id="CHEBI:64075"/>
        <dbReference type="EC" id="5.1.99.6"/>
    </reaction>
</comment>
<dbReference type="NCBIfam" id="TIGR00196">
    <property type="entry name" value="yjeF_cterm"/>
    <property type="match status" value="1"/>
</dbReference>
<dbReference type="GO" id="GO:0052856">
    <property type="term" value="F:NAD(P)HX epimerase activity"/>
    <property type="evidence" value="ECO:0007669"/>
    <property type="project" value="UniProtKB-UniRule"/>
</dbReference>
<dbReference type="GO" id="GO:0046872">
    <property type="term" value="F:metal ion binding"/>
    <property type="evidence" value="ECO:0007669"/>
    <property type="project" value="UniProtKB-UniRule"/>
</dbReference>
<keyword evidence="5 18" id="KW-0479">Metal-binding</keyword>
<evidence type="ECO:0000256" key="4">
    <source>
        <dbReference type="ARBA" id="ARBA00009524"/>
    </source>
</evidence>
<feature type="binding site" evidence="17">
    <location>
        <position position="463"/>
    </location>
    <ligand>
        <name>AMP</name>
        <dbReference type="ChEBI" id="CHEBI:456215"/>
    </ligand>
</feature>
<feature type="binding site" evidence="17">
    <location>
        <begin position="434"/>
        <end position="438"/>
    </location>
    <ligand>
        <name>AMP</name>
        <dbReference type="ChEBI" id="CHEBI:456215"/>
    </ligand>
</feature>
<dbReference type="InterPro" id="IPR030677">
    <property type="entry name" value="Nnr"/>
</dbReference>
<evidence type="ECO:0000259" key="21">
    <source>
        <dbReference type="PROSITE" id="PS51385"/>
    </source>
</evidence>
<evidence type="ECO:0000256" key="13">
    <source>
        <dbReference type="ARBA" id="ARBA00023268"/>
    </source>
</evidence>
<comment type="function">
    <text evidence="17">Catalyzes the dehydration of the S-form of NAD(P)HX at the expense of ADP, which is converted to AMP. Together with NAD(P)HX epimerase, which catalyzes the epimerization of the S- and R-forms, the enzyme allows the repair of both epimers of NAD(P)HX, a damaged form of NAD(P)H that is a result of enzymatic or heat-dependent hydration.</text>
</comment>
<evidence type="ECO:0000256" key="10">
    <source>
        <dbReference type="ARBA" id="ARBA00023027"/>
    </source>
</evidence>
<evidence type="ECO:0000256" key="5">
    <source>
        <dbReference type="ARBA" id="ARBA00022723"/>
    </source>
</evidence>
<dbReference type="GO" id="GO:0046496">
    <property type="term" value="P:nicotinamide nucleotide metabolic process"/>
    <property type="evidence" value="ECO:0007669"/>
    <property type="project" value="UniProtKB-UniRule"/>
</dbReference>
<evidence type="ECO:0000313" key="22">
    <source>
        <dbReference type="EMBL" id="MCP1335584.1"/>
    </source>
</evidence>
<accession>A0A9J6PCQ7</accession>
<keyword evidence="11 18" id="KW-0413">Isomerase</keyword>
<evidence type="ECO:0000256" key="12">
    <source>
        <dbReference type="ARBA" id="ARBA00023239"/>
    </source>
</evidence>
<evidence type="ECO:0000259" key="20">
    <source>
        <dbReference type="PROSITE" id="PS51383"/>
    </source>
</evidence>
<comment type="catalytic activity">
    <reaction evidence="2 18 19">
        <text>(6R)-NADPHX = (6S)-NADPHX</text>
        <dbReference type="Rhea" id="RHEA:32227"/>
        <dbReference type="ChEBI" id="CHEBI:64076"/>
        <dbReference type="ChEBI" id="CHEBI:64077"/>
        <dbReference type="EC" id="5.1.99.6"/>
    </reaction>
</comment>
<dbReference type="EMBL" id="JAMZFT010000001">
    <property type="protein sequence ID" value="MCP1335584.1"/>
    <property type="molecule type" value="Genomic_DNA"/>
</dbReference>
<evidence type="ECO:0000256" key="16">
    <source>
        <dbReference type="ARBA" id="ARBA00049209"/>
    </source>
</evidence>
<feature type="binding site" evidence="18">
    <location>
        <position position="139"/>
    </location>
    <ligand>
        <name>K(+)</name>
        <dbReference type="ChEBI" id="CHEBI:29103"/>
    </ligand>
</feature>
<keyword evidence="8 17" id="KW-0521">NADP</keyword>
<dbReference type="HAMAP" id="MF_01965">
    <property type="entry name" value="NADHX_dehydratase"/>
    <property type="match status" value="1"/>
</dbReference>
<evidence type="ECO:0000256" key="3">
    <source>
        <dbReference type="ARBA" id="ARBA00006001"/>
    </source>
</evidence>
<comment type="caution">
    <text evidence="22">The sequence shown here is derived from an EMBL/GenBank/DDBJ whole genome shotgun (WGS) entry which is preliminary data.</text>
</comment>
<organism evidence="22 23">
    <name type="scientific">Futiania mangrovi</name>
    <dbReference type="NCBI Taxonomy" id="2959716"/>
    <lineage>
        <taxon>Bacteria</taxon>
        <taxon>Pseudomonadati</taxon>
        <taxon>Pseudomonadota</taxon>
        <taxon>Alphaproteobacteria</taxon>
        <taxon>Futianiales</taxon>
        <taxon>Futianiaceae</taxon>
        <taxon>Futiania</taxon>
    </lineage>
</organism>
<comment type="catalytic activity">
    <reaction evidence="16 17 19">
        <text>(6S)-NADPHX + ADP = AMP + phosphate + NADPH + H(+)</text>
        <dbReference type="Rhea" id="RHEA:32235"/>
        <dbReference type="ChEBI" id="CHEBI:15378"/>
        <dbReference type="ChEBI" id="CHEBI:43474"/>
        <dbReference type="ChEBI" id="CHEBI:57783"/>
        <dbReference type="ChEBI" id="CHEBI:64076"/>
        <dbReference type="ChEBI" id="CHEBI:456215"/>
        <dbReference type="ChEBI" id="CHEBI:456216"/>
        <dbReference type="EC" id="4.2.1.136"/>
    </reaction>
</comment>
<keyword evidence="10 17" id="KW-0520">NAD</keyword>
<dbReference type="CDD" id="cd01171">
    <property type="entry name" value="YXKO-related"/>
    <property type="match status" value="1"/>
</dbReference>
<feature type="domain" description="YjeF N-terminal" evidence="21">
    <location>
        <begin position="22"/>
        <end position="229"/>
    </location>
</feature>
<feature type="binding site" evidence="17">
    <location>
        <position position="394"/>
    </location>
    <ligand>
        <name>(6S)-NADPHX</name>
        <dbReference type="ChEBI" id="CHEBI:64076"/>
    </ligand>
</feature>
<keyword evidence="13" id="KW-0511">Multifunctional enzyme</keyword>
<dbReference type="PANTHER" id="PTHR12592:SF0">
    <property type="entry name" value="ATP-DEPENDENT (S)-NAD(P)H-HYDRATE DEHYDRATASE"/>
    <property type="match status" value="1"/>
</dbReference>
<comment type="similarity">
    <text evidence="4 19">In the C-terminal section; belongs to the NnrD/CARKD family.</text>
</comment>
<feature type="binding site" evidence="18">
    <location>
        <position position="72"/>
    </location>
    <ligand>
        <name>K(+)</name>
        <dbReference type="ChEBI" id="CHEBI:29103"/>
    </ligand>
</feature>
<dbReference type="SUPFAM" id="SSF53613">
    <property type="entry name" value="Ribokinase-like"/>
    <property type="match status" value="1"/>
</dbReference>
<comment type="cofactor">
    <cofactor evidence="17">
        <name>Mg(2+)</name>
        <dbReference type="ChEBI" id="CHEBI:18420"/>
    </cofactor>
</comment>
<evidence type="ECO:0000256" key="19">
    <source>
        <dbReference type="PIRNR" id="PIRNR017184"/>
    </source>
</evidence>
<keyword evidence="23" id="KW-1185">Reference proteome</keyword>
<feature type="binding site" evidence="17">
    <location>
        <position position="464"/>
    </location>
    <ligand>
        <name>(6S)-NADPHX</name>
        <dbReference type="ChEBI" id="CHEBI:64076"/>
    </ligand>
</feature>
<dbReference type="InterPro" id="IPR029056">
    <property type="entry name" value="Ribokinase-like"/>
</dbReference>
<evidence type="ECO:0000313" key="23">
    <source>
        <dbReference type="Proteomes" id="UP001055804"/>
    </source>
</evidence>
<name>A0A9J6PCQ7_9PROT</name>
<comment type="similarity">
    <text evidence="3 19">In the N-terminal section; belongs to the NnrE/AIBP family.</text>
</comment>
<dbReference type="Pfam" id="PF01256">
    <property type="entry name" value="Carb_kinase"/>
    <property type="match status" value="1"/>
</dbReference>
<dbReference type="GO" id="GO:0005524">
    <property type="term" value="F:ATP binding"/>
    <property type="evidence" value="ECO:0007669"/>
    <property type="project" value="UniProtKB-UniRule"/>
</dbReference>
<sequence length="536" mass="53812">MQELFGLDDWAAPVPLLTPREMGQADAAAIAAGTPGTVLMARAGRAVADAVLRRLGHRQGRRAAVLCGPGNNGGDGFVAARLLAEEGVEATVYLLGARGDLGGDAADAARQWLGEVHPLQAALDLAGLDEASQPHVWIDALFGAGLSRPLEGVARRLVEALDASDADIVAVDVPSGLDGATGEVRGAAARAVETVTFATLKPGHLLYPGRALCGALTVADIGIPEAAVTGLAPKAFANAPGLWRGAFPVPEAAGHKYTRGHLGVLSGPAVQSGAARLAARGALRAGAGLVSMICAPSAAMVLASHLTAVMVKPVRAGEAAANLMARHRISTLVAGPGLGTDESARERLLAALAAPAEGEGLTGLVLDADALTLLAERGEGIADRMPPRTVLTPHEGEFARLVPDLGLQAAGQRLSRLDRARTAAERLGSVVLLKGPDTVVAAPDGRTAIAANAPAWLATAGSGDVLAGIVGGLLAQGMPAFEAACAAAWMHGAAAEVCGPGLIAEDLPEALPQVAAALIGDAGLPPPIHLAPASEP</sequence>
<evidence type="ECO:0000256" key="1">
    <source>
        <dbReference type="ARBA" id="ARBA00000013"/>
    </source>
</evidence>
<feature type="binding site" evidence="18">
    <location>
        <begin position="71"/>
        <end position="75"/>
    </location>
    <ligand>
        <name>(6S)-NADPHX</name>
        <dbReference type="ChEBI" id="CHEBI:64076"/>
    </ligand>
</feature>
<evidence type="ECO:0000256" key="8">
    <source>
        <dbReference type="ARBA" id="ARBA00022857"/>
    </source>
</evidence>
<dbReference type="PIRSF" id="PIRSF017184">
    <property type="entry name" value="Nnr"/>
    <property type="match status" value="1"/>
</dbReference>
<evidence type="ECO:0000256" key="7">
    <source>
        <dbReference type="ARBA" id="ARBA00022840"/>
    </source>
</evidence>
<dbReference type="Pfam" id="PF03853">
    <property type="entry name" value="YjeF_N"/>
    <property type="match status" value="1"/>
</dbReference>
<feature type="binding site" evidence="18">
    <location>
        <begin position="143"/>
        <end position="149"/>
    </location>
    <ligand>
        <name>(6S)-NADPHX</name>
        <dbReference type="ChEBI" id="CHEBI:64076"/>
    </ligand>
</feature>
<evidence type="ECO:0000256" key="2">
    <source>
        <dbReference type="ARBA" id="ARBA00000909"/>
    </source>
</evidence>
<evidence type="ECO:0000256" key="14">
    <source>
        <dbReference type="ARBA" id="ARBA00025153"/>
    </source>
</evidence>
<protein>
    <recommendedName>
        <fullName evidence="19">Bifunctional NAD(P)H-hydrate repair enzyme</fullName>
    </recommendedName>
    <alternativeName>
        <fullName evidence="19">Nicotinamide nucleotide repair protein</fullName>
    </alternativeName>
    <domain>
        <recommendedName>
            <fullName evidence="19">ADP-dependent (S)-NAD(P)H-hydrate dehydratase</fullName>
            <ecNumber evidence="19">4.2.1.136</ecNumber>
        </recommendedName>
        <alternativeName>
            <fullName evidence="19">ADP-dependent NAD(P)HX dehydratase</fullName>
        </alternativeName>
    </domain>
    <domain>
        <recommendedName>
            <fullName evidence="19">NAD(P)H-hydrate epimerase</fullName>
            <ecNumber evidence="19">5.1.99.6</ecNumber>
        </recommendedName>
    </domain>
</protein>
<proteinExistence type="inferred from homology"/>
<comment type="similarity">
    <text evidence="18">Belongs to the NnrE/AIBP family.</text>
</comment>
<dbReference type="NCBIfam" id="TIGR00197">
    <property type="entry name" value="yjeF_nterm"/>
    <property type="match status" value="1"/>
</dbReference>
<feature type="binding site" evidence="17">
    <location>
        <position position="274"/>
    </location>
    <ligand>
        <name>(6S)-NADPHX</name>
        <dbReference type="ChEBI" id="CHEBI:64076"/>
    </ligand>
</feature>
<dbReference type="Gene3D" id="3.40.50.10260">
    <property type="entry name" value="YjeF N-terminal domain"/>
    <property type="match status" value="1"/>
</dbReference>
<evidence type="ECO:0000256" key="15">
    <source>
        <dbReference type="ARBA" id="ARBA00048238"/>
    </source>
</evidence>
<feature type="binding site" evidence="18">
    <location>
        <position position="172"/>
    </location>
    <ligand>
        <name>(6S)-NADPHX</name>
        <dbReference type="ChEBI" id="CHEBI:64076"/>
    </ligand>
</feature>
<keyword evidence="7 17" id="KW-0067">ATP-binding</keyword>
<gene>
    <name evidence="18" type="primary">nnrE</name>
    <name evidence="17" type="synonym">nnrD</name>
    <name evidence="22" type="ORF">NJQ99_04095</name>
</gene>
<comment type="subunit">
    <text evidence="17">Homotetramer.</text>
</comment>
<comment type="function">
    <text evidence="14 19">Bifunctional enzyme that catalyzes the epimerization of the S- and R-forms of NAD(P)HX and the dehydration of the S-form of NAD(P)HX at the expense of ADP, which is converted to AMP. This allows the repair of both epimers of NAD(P)HX, a damaged form of NAD(P)H that is a result of enzymatic or heat-dependent hydration.</text>
</comment>
<evidence type="ECO:0000256" key="18">
    <source>
        <dbReference type="HAMAP-Rule" id="MF_01966"/>
    </source>
</evidence>
<evidence type="ECO:0000256" key="11">
    <source>
        <dbReference type="ARBA" id="ARBA00023235"/>
    </source>
</evidence>
<comment type="function">
    <text evidence="18">Catalyzes the epimerization of the S- and R-forms of NAD(P)HX, a damaged form of NAD(P)H that is a result of enzymatic or heat-dependent hydration. This is a prerequisite for the S-specific NAD(P)H-hydrate dehydratase to allow the repair of both epimers of NAD(P)HX.</text>
</comment>
<dbReference type="Proteomes" id="UP001055804">
    <property type="component" value="Unassembled WGS sequence"/>
</dbReference>
<dbReference type="GO" id="GO:0110051">
    <property type="term" value="P:metabolite repair"/>
    <property type="evidence" value="ECO:0007669"/>
    <property type="project" value="TreeGrafter"/>
</dbReference>
<keyword evidence="9 18" id="KW-0630">Potassium</keyword>
<dbReference type="GO" id="GO:0052855">
    <property type="term" value="F:ADP-dependent NAD(P)H-hydrate dehydratase activity"/>
    <property type="evidence" value="ECO:0007669"/>
    <property type="project" value="UniProtKB-UniRule"/>
</dbReference>
<dbReference type="InterPro" id="IPR017953">
    <property type="entry name" value="Carbohydrate_kinase_pred_CS"/>
</dbReference>
<dbReference type="PROSITE" id="PS51383">
    <property type="entry name" value="YJEF_C_3"/>
    <property type="match status" value="1"/>
</dbReference>
<dbReference type="EC" id="4.2.1.136" evidence="19"/>
<dbReference type="InterPro" id="IPR004443">
    <property type="entry name" value="YjeF_N_dom"/>
</dbReference>
<evidence type="ECO:0000256" key="17">
    <source>
        <dbReference type="HAMAP-Rule" id="MF_01965"/>
    </source>
</evidence>